<evidence type="ECO:0000256" key="3">
    <source>
        <dbReference type="ARBA" id="ARBA00006678"/>
    </source>
</evidence>
<dbReference type="EMBL" id="JAXCGZ010001888">
    <property type="protein sequence ID" value="KAK7085188.1"/>
    <property type="molecule type" value="Genomic_DNA"/>
</dbReference>
<evidence type="ECO:0000256" key="8">
    <source>
        <dbReference type="ARBA" id="ARBA00023242"/>
    </source>
</evidence>
<comment type="caution">
    <text evidence="12">The sequence shown here is derived from an EMBL/GenBank/DDBJ whole genome shotgun (WGS) entry which is preliminary data.</text>
</comment>
<dbReference type="InterPro" id="IPR027408">
    <property type="entry name" value="PNPase/RNase_PH_dom_sf"/>
</dbReference>
<dbReference type="InterPro" id="IPR015847">
    <property type="entry name" value="ExoRNase_PH_dom2"/>
</dbReference>
<dbReference type="GO" id="GO:0034473">
    <property type="term" value="P:U1 snRNA 3'-end processing"/>
    <property type="evidence" value="ECO:0007669"/>
    <property type="project" value="TreeGrafter"/>
</dbReference>
<keyword evidence="7" id="KW-0694">RNA-binding</keyword>
<evidence type="ECO:0000256" key="9">
    <source>
        <dbReference type="ARBA" id="ARBA00030617"/>
    </source>
</evidence>
<dbReference type="GO" id="GO:0034475">
    <property type="term" value="P:U4 snRNA 3'-end processing"/>
    <property type="evidence" value="ECO:0007669"/>
    <property type="project" value="TreeGrafter"/>
</dbReference>
<keyword evidence="6" id="KW-0271">Exosome</keyword>
<dbReference type="PANTHER" id="PTHR11097">
    <property type="entry name" value="EXOSOME COMPLEX EXONUCLEASE RIBOSOMAL RNA PROCESSING PROTEIN"/>
    <property type="match status" value="1"/>
</dbReference>
<keyword evidence="4" id="KW-0963">Cytoplasm</keyword>
<dbReference type="CDD" id="cd11369">
    <property type="entry name" value="RNase_PH_RRP43"/>
    <property type="match status" value="1"/>
</dbReference>
<dbReference type="GO" id="GO:0071035">
    <property type="term" value="P:nuclear polyadenylation-dependent rRNA catabolic process"/>
    <property type="evidence" value="ECO:0007669"/>
    <property type="project" value="TreeGrafter"/>
</dbReference>
<feature type="domain" description="Exoribonuclease phosphorolytic" evidence="11">
    <location>
        <begin position="196"/>
        <end position="251"/>
    </location>
</feature>
<dbReference type="InterPro" id="IPR036345">
    <property type="entry name" value="ExoRNase_PH_dom2_sf"/>
</dbReference>
<evidence type="ECO:0000313" key="12">
    <source>
        <dbReference type="EMBL" id="KAK7085188.1"/>
    </source>
</evidence>
<evidence type="ECO:0000256" key="1">
    <source>
        <dbReference type="ARBA" id="ARBA00004496"/>
    </source>
</evidence>
<evidence type="ECO:0000256" key="4">
    <source>
        <dbReference type="ARBA" id="ARBA00022490"/>
    </source>
</evidence>
<organism evidence="12 13">
    <name type="scientific">Halocaridina rubra</name>
    <name type="common">Hawaiian red shrimp</name>
    <dbReference type="NCBI Taxonomy" id="373956"/>
    <lineage>
        <taxon>Eukaryota</taxon>
        <taxon>Metazoa</taxon>
        <taxon>Ecdysozoa</taxon>
        <taxon>Arthropoda</taxon>
        <taxon>Crustacea</taxon>
        <taxon>Multicrustacea</taxon>
        <taxon>Malacostraca</taxon>
        <taxon>Eumalacostraca</taxon>
        <taxon>Eucarida</taxon>
        <taxon>Decapoda</taxon>
        <taxon>Pleocyemata</taxon>
        <taxon>Caridea</taxon>
        <taxon>Atyoidea</taxon>
        <taxon>Atyidae</taxon>
        <taxon>Halocaridina</taxon>
    </lineage>
</organism>
<dbReference type="GO" id="GO:0005730">
    <property type="term" value="C:nucleolus"/>
    <property type="evidence" value="ECO:0007669"/>
    <property type="project" value="UniProtKB-SubCell"/>
</dbReference>
<dbReference type="SUPFAM" id="SSF54211">
    <property type="entry name" value="Ribosomal protein S5 domain 2-like"/>
    <property type="match status" value="1"/>
</dbReference>
<accession>A0AAN8XP81</accession>
<gene>
    <name evidence="12" type="primary">EXOSC8</name>
    <name evidence="12" type="ORF">SK128_008226</name>
</gene>
<evidence type="ECO:0000259" key="10">
    <source>
        <dbReference type="Pfam" id="PF01138"/>
    </source>
</evidence>
<dbReference type="GO" id="GO:0000177">
    <property type="term" value="C:cytoplasmic exosome (RNase complex)"/>
    <property type="evidence" value="ECO:0007669"/>
    <property type="project" value="TreeGrafter"/>
</dbReference>
<dbReference type="Pfam" id="PF03725">
    <property type="entry name" value="RNase_PH_C"/>
    <property type="match status" value="1"/>
</dbReference>
<evidence type="ECO:0000256" key="7">
    <source>
        <dbReference type="ARBA" id="ARBA00022884"/>
    </source>
</evidence>
<feature type="domain" description="Exoribonuclease phosphorolytic" evidence="10">
    <location>
        <begin position="34"/>
        <end position="168"/>
    </location>
</feature>
<sequence length="279" mass="30982">MTSMEIWKIFEPDNYYKSFLEQNKRPDGRGLVDTRPITIKVGTVNTAEGSATVRIGHTAVMCGVKAELAKPALRKPNEGFIVPNVELYPCCSPKFKAGPPGEKAMEASQFIKNVIISSKMLNLEELCIKSNKLAWCLYCDVVCLNYDGNLLDAALVSFMAALQNVKLPEVTYDEETERIHVGLDRSIPVILKAKPVSTTFTLWSEEIQLIDPTAEDEDQGSGEVTVVLLEDGKMCTINKSGGQLITHETLDLFVRHGKEQIKKINDCIERALIEQMDAS</sequence>
<keyword evidence="13" id="KW-1185">Reference proteome</keyword>
<keyword evidence="5" id="KW-0698">rRNA processing</keyword>
<evidence type="ECO:0000256" key="2">
    <source>
        <dbReference type="ARBA" id="ARBA00004604"/>
    </source>
</evidence>
<name>A0AAN8XP81_HALRR</name>
<dbReference type="Proteomes" id="UP001381693">
    <property type="component" value="Unassembled WGS sequence"/>
</dbReference>
<dbReference type="Gene3D" id="3.30.230.70">
    <property type="entry name" value="GHMP Kinase, N-terminal domain"/>
    <property type="match status" value="1"/>
</dbReference>
<reference evidence="12 13" key="1">
    <citation type="submission" date="2023-11" db="EMBL/GenBank/DDBJ databases">
        <title>Halocaridina rubra genome assembly.</title>
        <authorList>
            <person name="Smith C."/>
        </authorList>
    </citation>
    <scope>NUCLEOTIDE SEQUENCE [LARGE SCALE GENOMIC DNA]</scope>
    <source>
        <strain evidence="12">EP-1</strain>
        <tissue evidence="12">Whole</tissue>
    </source>
</reference>
<comment type="similarity">
    <text evidence="3">Belongs to the RNase PH family.</text>
</comment>
<dbReference type="SUPFAM" id="SSF55666">
    <property type="entry name" value="Ribonuclease PH domain 2-like"/>
    <property type="match status" value="1"/>
</dbReference>
<dbReference type="InterPro" id="IPR020568">
    <property type="entry name" value="Ribosomal_Su5_D2-typ_SF"/>
</dbReference>
<dbReference type="GO" id="GO:0000467">
    <property type="term" value="P:exonucleolytic trimming to generate mature 3'-end of 5.8S rRNA from tricistronic rRNA transcript (SSU-rRNA, 5.8S rRNA, LSU-rRNA)"/>
    <property type="evidence" value="ECO:0007669"/>
    <property type="project" value="TreeGrafter"/>
</dbReference>
<dbReference type="GO" id="GO:0071028">
    <property type="term" value="P:nuclear mRNA surveillance"/>
    <property type="evidence" value="ECO:0007669"/>
    <property type="project" value="TreeGrafter"/>
</dbReference>
<dbReference type="InterPro" id="IPR033196">
    <property type="entry name" value="Rrp43"/>
</dbReference>
<dbReference type="GO" id="GO:0000176">
    <property type="term" value="C:nuclear exosome (RNase complex)"/>
    <property type="evidence" value="ECO:0007669"/>
    <property type="project" value="TreeGrafter"/>
</dbReference>
<dbReference type="FunFam" id="3.30.230.70:FF:000017">
    <property type="entry name" value="Exosome complex component Rrp42"/>
    <property type="match status" value="1"/>
</dbReference>
<proteinExistence type="inferred from homology"/>
<comment type="subcellular location">
    <subcellularLocation>
        <location evidence="1">Cytoplasm</location>
    </subcellularLocation>
    <subcellularLocation>
        <location evidence="2">Nucleus</location>
        <location evidence="2">Nucleolus</location>
    </subcellularLocation>
</comment>
<dbReference type="InterPro" id="IPR050590">
    <property type="entry name" value="Exosome_comp_Rrp42_subfam"/>
</dbReference>
<dbReference type="GO" id="GO:0016075">
    <property type="term" value="P:rRNA catabolic process"/>
    <property type="evidence" value="ECO:0007669"/>
    <property type="project" value="TreeGrafter"/>
</dbReference>
<dbReference type="PANTHER" id="PTHR11097:SF9">
    <property type="entry name" value="EXOSOME COMPLEX COMPONENT RRP43"/>
    <property type="match status" value="1"/>
</dbReference>
<dbReference type="Pfam" id="PF01138">
    <property type="entry name" value="RNase_PH"/>
    <property type="match status" value="1"/>
</dbReference>
<dbReference type="GO" id="GO:0035925">
    <property type="term" value="F:mRNA 3'-UTR AU-rich region binding"/>
    <property type="evidence" value="ECO:0007669"/>
    <property type="project" value="TreeGrafter"/>
</dbReference>
<dbReference type="AlphaFoldDB" id="A0AAN8XP81"/>
<dbReference type="GO" id="GO:0071038">
    <property type="term" value="P:TRAMP-dependent tRNA surveillance pathway"/>
    <property type="evidence" value="ECO:0007669"/>
    <property type="project" value="TreeGrafter"/>
</dbReference>
<protein>
    <recommendedName>
        <fullName evidence="9">Ribosomal RNA-processing protein 43</fullName>
    </recommendedName>
</protein>
<keyword evidence="8" id="KW-0539">Nucleus</keyword>
<evidence type="ECO:0000313" key="13">
    <source>
        <dbReference type="Proteomes" id="UP001381693"/>
    </source>
</evidence>
<dbReference type="InterPro" id="IPR001247">
    <property type="entry name" value="ExoRNase_PH_dom1"/>
</dbReference>
<evidence type="ECO:0000256" key="6">
    <source>
        <dbReference type="ARBA" id="ARBA00022835"/>
    </source>
</evidence>
<evidence type="ECO:0000256" key="5">
    <source>
        <dbReference type="ARBA" id="ARBA00022552"/>
    </source>
</evidence>
<dbReference type="GO" id="GO:0034476">
    <property type="term" value="P:U5 snRNA 3'-end processing"/>
    <property type="evidence" value="ECO:0007669"/>
    <property type="project" value="TreeGrafter"/>
</dbReference>
<evidence type="ECO:0000259" key="11">
    <source>
        <dbReference type="Pfam" id="PF03725"/>
    </source>
</evidence>